<evidence type="ECO:0000313" key="1">
    <source>
        <dbReference type="EMBL" id="CAD2214550.1"/>
    </source>
</evidence>
<accession>A0A7G2C4A9</accession>
<name>A0A7G2C4A9_9TRYP</name>
<evidence type="ECO:0000313" key="2">
    <source>
        <dbReference type="Proteomes" id="UP000515908"/>
    </source>
</evidence>
<proteinExistence type="predicted"/>
<keyword evidence="2" id="KW-1185">Reference proteome</keyword>
<organism evidence="1 2">
    <name type="scientific">Angomonas deanei</name>
    <dbReference type="NCBI Taxonomy" id="59799"/>
    <lineage>
        <taxon>Eukaryota</taxon>
        <taxon>Discoba</taxon>
        <taxon>Euglenozoa</taxon>
        <taxon>Kinetoplastea</taxon>
        <taxon>Metakinetoplastina</taxon>
        <taxon>Trypanosomatida</taxon>
        <taxon>Trypanosomatidae</taxon>
        <taxon>Strigomonadinae</taxon>
        <taxon>Angomonas</taxon>
    </lineage>
</organism>
<sequence>MPKKKPKLKLAKVAFRSYRGNQAKVHGVVRNGLYTMQNTHVQTKIKEYSRKRQKKIQKYNDEHDIQFPLFRPQKKHVLPPVSVSPVGNALAVGEVLTLRRLLYNGKMRTVRLEPNLPRLTFQDVKVVPPWVEKEKKKIKAYILRDGACVAGNWCSTVVGKEALVPLVFRTVQK</sequence>
<dbReference type="Proteomes" id="UP000515908">
    <property type="component" value="Chromosome 03"/>
</dbReference>
<dbReference type="AlphaFoldDB" id="A0A7G2C4A9"/>
<protein>
    <submittedName>
        <fullName evidence="1">Uncharacterized protein</fullName>
    </submittedName>
</protein>
<dbReference type="EMBL" id="LR877147">
    <property type="protein sequence ID" value="CAD2214550.1"/>
    <property type="molecule type" value="Genomic_DNA"/>
</dbReference>
<reference evidence="1 2" key="1">
    <citation type="submission" date="2020-08" db="EMBL/GenBank/DDBJ databases">
        <authorList>
            <person name="Newling K."/>
            <person name="Davey J."/>
            <person name="Forrester S."/>
        </authorList>
    </citation>
    <scope>NUCLEOTIDE SEQUENCE [LARGE SCALE GENOMIC DNA]</scope>
    <source>
        <strain evidence="2">Crithidia deanei Carvalho (ATCC PRA-265)</strain>
    </source>
</reference>
<dbReference type="VEuPathDB" id="TriTrypDB:ADEAN_000200000"/>
<gene>
    <name evidence="1" type="ORF">ADEAN_000200000</name>
</gene>